<name>A0A7R9FQ91_9CRUS</name>
<dbReference type="GO" id="GO:0051787">
    <property type="term" value="F:misfolded protein binding"/>
    <property type="evidence" value="ECO:0007669"/>
    <property type="project" value="TreeGrafter"/>
</dbReference>
<dbReference type="InterPro" id="IPR001623">
    <property type="entry name" value="DnaJ_domain"/>
</dbReference>
<evidence type="ECO:0000313" key="9">
    <source>
        <dbReference type="Proteomes" id="UP000677054"/>
    </source>
</evidence>
<dbReference type="SUPFAM" id="SSF48452">
    <property type="entry name" value="TPR-like"/>
    <property type="match status" value="2"/>
</dbReference>
<accession>A0A7R9FQ91</accession>
<dbReference type="Pfam" id="PF07719">
    <property type="entry name" value="TPR_2"/>
    <property type="match status" value="1"/>
</dbReference>
<sequence>MKRWNCEDIDRRRMAGFKGILQPLYSICFCLLTLDFDGGDCSKAEDAAKHIELGKQFLSRGAFQDALDQFHYAIDADPENYMSYYRRATVYLALGRAKSALPDLDKVIQLKPDFTAARVQRGSVHMKMGHLDEAHIDLEVVLLGFISWVNHDSLQLRKEPDNAGAGADYAKIEEMRHAYEEAYALAEDRDCAGAIPIITYLLESATWDIALRELRAECYLEMGDVMNGISDLRSTVKLTPDNTAGHLKLAQLHYNLGEAPESLQSIRECLKLDPDHEACFSHYKKVKKLAKLIEDLQSARNEGRHDDCILVARKVVEKEPRVKMFVYHGTEAECHCGRHASEPDLGATLKACDRALEIREEPHLLCDRAEAHIDSQDFDAAIRDFEKALELDEGNRQARDGVGKAKRLKKQAGKRDYYKILGVDRRTEKKDIIKAYRKLAQKYHPDNFPDETEKKEAEKKFLDIAAAKEVLTDPEMRAKYDNGEDPLDPETQAGQNFNPFQHFHFQGQPFTFKFHFN</sequence>
<evidence type="ECO:0000256" key="1">
    <source>
        <dbReference type="ARBA" id="ARBA00004240"/>
    </source>
</evidence>
<dbReference type="SMART" id="SM00028">
    <property type="entry name" value="TPR"/>
    <property type="match status" value="5"/>
</dbReference>
<dbReference type="Proteomes" id="UP000677054">
    <property type="component" value="Unassembled WGS sequence"/>
</dbReference>
<feature type="repeat" description="TPR" evidence="6">
    <location>
        <begin position="243"/>
        <end position="276"/>
    </location>
</feature>
<dbReference type="Pfam" id="PF00226">
    <property type="entry name" value="DnaJ"/>
    <property type="match status" value="1"/>
</dbReference>
<evidence type="ECO:0000256" key="4">
    <source>
        <dbReference type="ARBA" id="ARBA00022803"/>
    </source>
</evidence>
<keyword evidence="3" id="KW-0677">Repeat</keyword>
<feature type="repeat" description="TPR" evidence="6">
    <location>
        <begin position="362"/>
        <end position="395"/>
    </location>
</feature>
<comment type="subcellular location">
    <subcellularLocation>
        <location evidence="1">Endoplasmic reticulum</location>
    </subcellularLocation>
</comment>
<dbReference type="InterPro" id="IPR036869">
    <property type="entry name" value="J_dom_sf"/>
</dbReference>
<dbReference type="PANTHER" id="PTHR44140:SF2">
    <property type="entry name" value="LD25575P"/>
    <property type="match status" value="1"/>
</dbReference>
<dbReference type="CDD" id="cd06257">
    <property type="entry name" value="DnaJ"/>
    <property type="match status" value="1"/>
</dbReference>
<dbReference type="EMBL" id="LR902771">
    <property type="protein sequence ID" value="CAD7251070.1"/>
    <property type="molecule type" value="Genomic_DNA"/>
</dbReference>
<dbReference type="Gene3D" id="1.10.287.110">
    <property type="entry name" value="DnaJ domain"/>
    <property type="match status" value="1"/>
</dbReference>
<dbReference type="GO" id="GO:0051087">
    <property type="term" value="F:protein-folding chaperone binding"/>
    <property type="evidence" value="ECO:0007669"/>
    <property type="project" value="TreeGrafter"/>
</dbReference>
<dbReference type="GO" id="GO:0005783">
    <property type="term" value="C:endoplasmic reticulum"/>
    <property type="evidence" value="ECO:0007669"/>
    <property type="project" value="UniProtKB-SubCell"/>
</dbReference>
<feature type="domain" description="J" evidence="7">
    <location>
        <begin position="416"/>
        <end position="484"/>
    </location>
</feature>
<dbReference type="Pfam" id="PF13432">
    <property type="entry name" value="TPR_16"/>
    <property type="match status" value="2"/>
</dbReference>
<reference evidence="8" key="1">
    <citation type="submission" date="2020-11" db="EMBL/GenBank/DDBJ databases">
        <authorList>
            <person name="Tran Van P."/>
        </authorList>
    </citation>
    <scope>NUCLEOTIDE SEQUENCE</scope>
</reference>
<keyword evidence="9" id="KW-1185">Reference proteome</keyword>
<evidence type="ECO:0000313" key="8">
    <source>
        <dbReference type="EMBL" id="CAD7251070.1"/>
    </source>
</evidence>
<dbReference type="InterPro" id="IPR013105">
    <property type="entry name" value="TPR_2"/>
</dbReference>
<keyword evidence="2" id="KW-0732">Signal</keyword>
<evidence type="ECO:0000256" key="6">
    <source>
        <dbReference type="PROSITE-ProRule" id="PRU00339"/>
    </source>
</evidence>
<gene>
    <name evidence="8" type="ORF">DSTB1V02_LOCUS10837</name>
</gene>
<organism evidence="8">
    <name type="scientific">Darwinula stevensoni</name>
    <dbReference type="NCBI Taxonomy" id="69355"/>
    <lineage>
        <taxon>Eukaryota</taxon>
        <taxon>Metazoa</taxon>
        <taxon>Ecdysozoa</taxon>
        <taxon>Arthropoda</taxon>
        <taxon>Crustacea</taxon>
        <taxon>Oligostraca</taxon>
        <taxon>Ostracoda</taxon>
        <taxon>Podocopa</taxon>
        <taxon>Podocopida</taxon>
        <taxon>Darwinulocopina</taxon>
        <taxon>Darwinuloidea</taxon>
        <taxon>Darwinulidae</taxon>
        <taxon>Darwinula</taxon>
    </lineage>
</organism>
<evidence type="ECO:0000256" key="5">
    <source>
        <dbReference type="ARBA" id="ARBA00022824"/>
    </source>
</evidence>
<dbReference type="InterPro" id="IPR011990">
    <property type="entry name" value="TPR-like_helical_dom_sf"/>
</dbReference>
<dbReference type="OrthoDB" id="1726119at2759"/>
<dbReference type="InterPro" id="IPR051727">
    <property type="entry name" value="DnaJ_C3_Co-chaperones"/>
</dbReference>
<keyword evidence="5" id="KW-0256">Endoplasmic reticulum</keyword>
<evidence type="ECO:0000256" key="3">
    <source>
        <dbReference type="ARBA" id="ARBA00022737"/>
    </source>
</evidence>
<dbReference type="SUPFAM" id="SSF46565">
    <property type="entry name" value="Chaperone J-domain"/>
    <property type="match status" value="1"/>
</dbReference>
<protein>
    <recommendedName>
        <fullName evidence="7">J domain-containing protein</fullName>
    </recommendedName>
</protein>
<dbReference type="PROSITE" id="PS50005">
    <property type="entry name" value="TPR"/>
    <property type="match status" value="4"/>
</dbReference>
<proteinExistence type="predicted"/>
<evidence type="ECO:0000259" key="7">
    <source>
        <dbReference type="PROSITE" id="PS50076"/>
    </source>
</evidence>
<dbReference type="AlphaFoldDB" id="A0A7R9FQ91"/>
<keyword evidence="4 6" id="KW-0802">TPR repeat</keyword>
<feature type="repeat" description="TPR" evidence="6">
    <location>
        <begin position="81"/>
        <end position="114"/>
    </location>
</feature>
<dbReference type="PANTHER" id="PTHR44140">
    <property type="entry name" value="LD25575P"/>
    <property type="match status" value="1"/>
</dbReference>
<feature type="repeat" description="TPR" evidence="6">
    <location>
        <begin position="47"/>
        <end position="80"/>
    </location>
</feature>
<dbReference type="SMART" id="SM00271">
    <property type="entry name" value="DnaJ"/>
    <property type="match status" value="1"/>
</dbReference>
<dbReference type="InterPro" id="IPR019734">
    <property type="entry name" value="TPR_rpt"/>
</dbReference>
<dbReference type="Gene3D" id="1.25.40.10">
    <property type="entry name" value="Tetratricopeptide repeat domain"/>
    <property type="match status" value="1"/>
</dbReference>
<dbReference type="EMBL" id="CAJPEV010003254">
    <property type="protein sequence ID" value="CAG0899335.1"/>
    <property type="molecule type" value="Genomic_DNA"/>
</dbReference>
<dbReference type="PROSITE" id="PS50076">
    <property type="entry name" value="DNAJ_2"/>
    <property type="match status" value="1"/>
</dbReference>
<dbReference type="PRINTS" id="PR00625">
    <property type="entry name" value="JDOMAIN"/>
</dbReference>
<evidence type="ECO:0000256" key="2">
    <source>
        <dbReference type="ARBA" id="ARBA00022729"/>
    </source>
</evidence>
<dbReference type="GO" id="GO:0034975">
    <property type="term" value="P:protein folding in endoplasmic reticulum"/>
    <property type="evidence" value="ECO:0007669"/>
    <property type="project" value="TreeGrafter"/>
</dbReference>